<dbReference type="HOGENOM" id="CLU_218742_0_0_11"/>
<accession>A0A0H2ZVF2</accession>
<proteinExistence type="predicted"/>
<protein>
    <submittedName>
        <fullName evidence="1">Uncharacterized protein</fullName>
    </submittedName>
</protein>
<sequence>MEERCSMDPNPDYDASDELEYGMNWFAWILRGVYPPPAYPPV</sequence>
<dbReference type="Proteomes" id="UP000001574">
    <property type="component" value="Chromosome"/>
</dbReference>
<reference evidence="1 2" key="1">
    <citation type="submission" date="2006-10" db="EMBL/GenBank/DDBJ databases">
        <authorList>
            <person name="Fleischmann R.D."/>
            <person name="Dodson R.J."/>
            <person name="Haft D.H."/>
            <person name="Merkel J.S."/>
            <person name="Nelson W.C."/>
            <person name="Fraser C.M."/>
        </authorList>
    </citation>
    <scope>NUCLEOTIDE SEQUENCE [LARGE SCALE GENOMIC DNA]</scope>
    <source>
        <strain evidence="1 2">104</strain>
    </source>
</reference>
<organism evidence="1 2">
    <name type="scientific">Mycobacterium avium (strain 104)</name>
    <dbReference type="NCBI Taxonomy" id="243243"/>
    <lineage>
        <taxon>Bacteria</taxon>
        <taxon>Bacillati</taxon>
        <taxon>Actinomycetota</taxon>
        <taxon>Actinomycetes</taxon>
        <taxon>Mycobacteriales</taxon>
        <taxon>Mycobacteriaceae</taxon>
        <taxon>Mycobacterium</taxon>
        <taxon>Mycobacterium avium complex (MAC)</taxon>
    </lineage>
</organism>
<dbReference type="EMBL" id="CP000479">
    <property type="protein sequence ID" value="ABK65782.1"/>
    <property type="molecule type" value="Genomic_DNA"/>
</dbReference>
<name>A0A0H2ZVF2_MYCA1</name>
<gene>
    <name evidence="1" type="ordered locus">MAV_1886</name>
</gene>
<evidence type="ECO:0000313" key="2">
    <source>
        <dbReference type="Proteomes" id="UP000001574"/>
    </source>
</evidence>
<dbReference type="KEGG" id="mav:MAV_1886"/>
<dbReference type="AlphaFoldDB" id="A0A0H2ZVF2"/>
<evidence type="ECO:0000313" key="1">
    <source>
        <dbReference type="EMBL" id="ABK65782.1"/>
    </source>
</evidence>